<dbReference type="InterPro" id="IPR036985">
    <property type="entry name" value="Transglutaminase-like_sf"/>
</dbReference>
<evidence type="ECO:0000313" key="12">
    <source>
        <dbReference type="Proteomes" id="UP001213623"/>
    </source>
</evidence>
<dbReference type="Pfam" id="PF03835">
    <property type="entry name" value="Rad4"/>
    <property type="match status" value="1"/>
</dbReference>
<feature type="region of interest" description="Disordered" evidence="6">
    <location>
        <begin position="86"/>
        <end position="106"/>
    </location>
</feature>
<dbReference type="AlphaFoldDB" id="A0AAF0EQM9"/>
<feature type="compositionally biased region" description="Acidic residues" evidence="6">
    <location>
        <begin position="22"/>
        <end position="50"/>
    </location>
</feature>
<gene>
    <name evidence="11" type="ORF">MNAN1_003880</name>
</gene>
<dbReference type="Gene3D" id="3.30.60.290">
    <property type="entry name" value="Rad4, beta-hairpin domain BHD2"/>
    <property type="match status" value="1"/>
</dbReference>
<dbReference type="InterPro" id="IPR018325">
    <property type="entry name" value="Rad4/PNGase_transGLS-fold"/>
</dbReference>
<sequence>MAPDSPPASSTRATVDLTQSDSDVDGWDDVPLDEPGEDDRQEADSDMDDVDVDSAHNAYAALYDAVQPSTSTEIEAAAPAPAFQITLAPPPSKVRRSVTSATTPRDRRNRYLVHQIHTLALLAATRVRNRWCNDATLRDTLQDMVPSVLLHQLQAIHPRLEPERRERVRMFESLMTELVSWWHARFHVHSRMAAAAAWRQPSQDLWQPTPAPPHTWIDGWYVESPLEREQRHKREARSKKRTLEVSIFPTGEQSTVPTYLRLLPPPEAAASPTDLCRAARRRLGSRETKAILFCALCRSLGIPTRLVVSVQVVPIASKPARPVPRGEEEDNDMYVEPLDEKTPPTLWVEVYSRPYQHWLTVDPVRGLVKPTGQRHMEPLPAQRQNKLLYVAAFEEDGYARDVTARYTRTLLTRVARLRPSVRGQPWWTSVARALHRPQKLDRDAVEDVELEDQLRREPMPTSMGAFKDHPVYVLERHLLRDQIVHPPLRVGTFQGEPVFLRANIVKLQSARQWYQLGRIVRTNEIPLKWARRRAYTTWNKRLEEQARATSGEDAMEGLFADFQTEQYVPPAVQDGYVPRNAFGNVDLFVPSMLPTGGAHIRHPLAAKAAKHLGISYAEAVVGFEFRRLKSRPKTEGIVVPVESAQLVEAQTVTEMEAIDARHAAAQAQRRAFRHWSRLLTALVVAKRVQDEYGDKAVAPSEPLPASAARLDRAPSPSVPLDEEAAAEPRRASASPDTPATPKRRRIVVKRSAPRRSTRHAARARPSYSESDDDE</sequence>
<feature type="compositionally biased region" description="Basic residues" evidence="6">
    <location>
        <begin position="741"/>
        <end position="762"/>
    </location>
</feature>
<dbReference type="InterPro" id="IPR038765">
    <property type="entry name" value="Papain-like_cys_pep_sf"/>
</dbReference>
<comment type="similarity">
    <text evidence="2">Belongs to the XPC family.</text>
</comment>
<dbReference type="InterPro" id="IPR002931">
    <property type="entry name" value="Transglutaminase-like"/>
</dbReference>
<dbReference type="PANTHER" id="PTHR12135:SF0">
    <property type="entry name" value="DNA REPAIR PROTEIN COMPLEMENTING XP-C CELLS"/>
    <property type="match status" value="1"/>
</dbReference>
<evidence type="ECO:0008006" key="13">
    <source>
        <dbReference type="Google" id="ProtNLM"/>
    </source>
</evidence>
<name>A0AAF0EQM9_9BASI</name>
<dbReference type="Pfam" id="PF10405">
    <property type="entry name" value="BHD_3"/>
    <property type="match status" value="1"/>
</dbReference>
<dbReference type="SMART" id="SM01030">
    <property type="entry name" value="BHD_1"/>
    <property type="match status" value="1"/>
</dbReference>
<dbReference type="Gene3D" id="3.90.260.10">
    <property type="entry name" value="Transglutaminase-like"/>
    <property type="match status" value="1"/>
</dbReference>
<proteinExistence type="inferred from homology"/>
<keyword evidence="12" id="KW-1185">Reference proteome</keyword>
<reference evidence="11" key="1">
    <citation type="submission" date="2023-03" db="EMBL/GenBank/DDBJ databases">
        <title>Mating type loci evolution in Malassezia.</title>
        <authorList>
            <person name="Coelho M.A."/>
        </authorList>
    </citation>
    <scope>NUCLEOTIDE SEQUENCE</scope>
    <source>
        <strain evidence="11">CBS 9557</strain>
    </source>
</reference>
<evidence type="ECO:0000256" key="2">
    <source>
        <dbReference type="ARBA" id="ARBA00009525"/>
    </source>
</evidence>
<dbReference type="SMART" id="SM01032">
    <property type="entry name" value="BHD_3"/>
    <property type="match status" value="1"/>
</dbReference>
<evidence type="ECO:0000313" key="11">
    <source>
        <dbReference type="EMBL" id="WFD28865.1"/>
    </source>
</evidence>
<dbReference type="InterPro" id="IPR004583">
    <property type="entry name" value="DNA_repair_Rad4"/>
</dbReference>
<evidence type="ECO:0000259" key="7">
    <source>
        <dbReference type="SMART" id="SM00460"/>
    </source>
</evidence>
<evidence type="ECO:0000259" key="9">
    <source>
        <dbReference type="SMART" id="SM01031"/>
    </source>
</evidence>
<dbReference type="GO" id="GO:0005737">
    <property type="term" value="C:cytoplasm"/>
    <property type="evidence" value="ECO:0007669"/>
    <property type="project" value="TreeGrafter"/>
</dbReference>
<dbReference type="SMART" id="SM00460">
    <property type="entry name" value="TGc"/>
    <property type="match status" value="1"/>
</dbReference>
<dbReference type="EMBL" id="CP119899">
    <property type="protein sequence ID" value="WFD28865.1"/>
    <property type="molecule type" value="Genomic_DNA"/>
</dbReference>
<keyword evidence="3" id="KW-0227">DNA damage</keyword>
<dbReference type="InterPro" id="IPR018328">
    <property type="entry name" value="Rad4_beta-hairpin_dom3"/>
</dbReference>
<feature type="region of interest" description="Disordered" evidence="6">
    <location>
        <begin position="1"/>
        <end position="50"/>
    </location>
</feature>
<feature type="domain" description="Rad4 beta-hairpin" evidence="9">
    <location>
        <begin position="507"/>
        <end position="570"/>
    </location>
</feature>
<dbReference type="SUPFAM" id="SSF54001">
    <property type="entry name" value="Cysteine proteinases"/>
    <property type="match status" value="1"/>
</dbReference>
<evidence type="ECO:0000256" key="6">
    <source>
        <dbReference type="SAM" id="MobiDB-lite"/>
    </source>
</evidence>
<dbReference type="GO" id="GO:0006289">
    <property type="term" value="P:nucleotide-excision repair"/>
    <property type="evidence" value="ECO:0007669"/>
    <property type="project" value="InterPro"/>
</dbReference>
<dbReference type="GO" id="GO:0000111">
    <property type="term" value="C:nucleotide-excision repair factor 2 complex"/>
    <property type="evidence" value="ECO:0007669"/>
    <property type="project" value="TreeGrafter"/>
</dbReference>
<dbReference type="InterPro" id="IPR042488">
    <property type="entry name" value="Rad4_BHD3_sf"/>
</dbReference>
<dbReference type="GO" id="GO:0071942">
    <property type="term" value="C:XPC complex"/>
    <property type="evidence" value="ECO:0007669"/>
    <property type="project" value="TreeGrafter"/>
</dbReference>
<feature type="compositionally biased region" description="Polar residues" evidence="6">
    <location>
        <begin position="7"/>
        <end position="21"/>
    </location>
</feature>
<feature type="region of interest" description="Disordered" evidence="6">
    <location>
        <begin position="695"/>
        <end position="774"/>
    </location>
</feature>
<dbReference type="PANTHER" id="PTHR12135">
    <property type="entry name" value="DNA REPAIR PROTEIN XP-C / RAD4"/>
    <property type="match status" value="1"/>
</dbReference>
<dbReference type="InterPro" id="IPR018326">
    <property type="entry name" value="Rad4_beta-hairpin_dom1"/>
</dbReference>
<evidence type="ECO:0000256" key="4">
    <source>
        <dbReference type="ARBA" id="ARBA00023204"/>
    </source>
</evidence>
<organism evidence="11 12">
    <name type="scientific">Malassezia nana</name>
    <dbReference type="NCBI Taxonomy" id="180528"/>
    <lineage>
        <taxon>Eukaryota</taxon>
        <taxon>Fungi</taxon>
        <taxon>Dikarya</taxon>
        <taxon>Basidiomycota</taxon>
        <taxon>Ustilaginomycotina</taxon>
        <taxon>Malasseziomycetes</taxon>
        <taxon>Malasseziales</taxon>
        <taxon>Malasseziaceae</taxon>
        <taxon>Malassezia</taxon>
    </lineage>
</organism>
<evidence type="ECO:0000259" key="8">
    <source>
        <dbReference type="SMART" id="SM01030"/>
    </source>
</evidence>
<evidence type="ECO:0000256" key="1">
    <source>
        <dbReference type="ARBA" id="ARBA00004123"/>
    </source>
</evidence>
<evidence type="ECO:0000259" key="10">
    <source>
        <dbReference type="SMART" id="SM01032"/>
    </source>
</evidence>
<feature type="domain" description="Rad4 beta-hairpin" evidence="10">
    <location>
        <begin position="577"/>
        <end position="651"/>
    </location>
</feature>
<dbReference type="SMART" id="SM01031">
    <property type="entry name" value="BHD_2"/>
    <property type="match status" value="1"/>
</dbReference>
<keyword evidence="5" id="KW-0539">Nucleus</keyword>
<evidence type="ECO:0000256" key="5">
    <source>
        <dbReference type="ARBA" id="ARBA00023242"/>
    </source>
</evidence>
<dbReference type="Gene3D" id="2.20.20.110">
    <property type="entry name" value="Rad4, beta-hairpin domain BHD1"/>
    <property type="match status" value="1"/>
</dbReference>
<dbReference type="GO" id="GO:0006298">
    <property type="term" value="P:mismatch repair"/>
    <property type="evidence" value="ECO:0007669"/>
    <property type="project" value="TreeGrafter"/>
</dbReference>
<keyword evidence="4" id="KW-0234">DNA repair</keyword>
<dbReference type="GO" id="GO:0003684">
    <property type="term" value="F:damaged DNA binding"/>
    <property type="evidence" value="ECO:0007669"/>
    <property type="project" value="InterPro"/>
</dbReference>
<feature type="domain" description="Transglutaminase-like" evidence="7">
    <location>
        <begin position="278"/>
        <end position="365"/>
    </location>
</feature>
<dbReference type="Proteomes" id="UP001213623">
    <property type="component" value="Chromosome 8"/>
</dbReference>
<evidence type="ECO:0000256" key="3">
    <source>
        <dbReference type="ARBA" id="ARBA00022763"/>
    </source>
</evidence>
<dbReference type="Gene3D" id="3.30.70.2460">
    <property type="entry name" value="Rad4, beta-hairpin domain BHD3"/>
    <property type="match status" value="1"/>
</dbReference>
<protein>
    <recommendedName>
        <fullName evidence="13">Rad4-domain-containing protein</fullName>
    </recommendedName>
</protein>
<dbReference type="Pfam" id="PF10404">
    <property type="entry name" value="BHD_2"/>
    <property type="match status" value="1"/>
</dbReference>
<comment type="subcellular location">
    <subcellularLocation>
        <location evidence="1">Nucleus</location>
    </subcellularLocation>
</comment>
<dbReference type="GO" id="GO:0003697">
    <property type="term" value="F:single-stranded DNA binding"/>
    <property type="evidence" value="ECO:0007669"/>
    <property type="project" value="TreeGrafter"/>
</dbReference>
<dbReference type="InterPro" id="IPR018327">
    <property type="entry name" value="BHD_2"/>
</dbReference>
<dbReference type="Pfam" id="PF10403">
    <property type="entry name" value="BHD_1"/>
    <property type="match status" value="1"/>
</dbReference>
<accession>A0AAF0EQM9</accession>
<feature type="domain" description="Rad4 beta-hairpin" evidence="8">
    <location>
        <begin position="455"/>
        <end position="505"/>
    </location>
</feature>